<comment type="catalytic activity">
    <reaction evidence="7">
        <text>L-threonyl-[protein] + ATP = O-phospho-L-threonyl-[protein] + ADP + H(+)</text>
        <dbReference type="Rhea" id="RHEA:46608"/>
        <dbReference type="Rhea" id="RHEA-COMP:11060"/>
        <dbReference type="Rhea" id="RHEA-COMP:11605"/>
        <dbReference type="ChEBI" id="CHEBI:15378"/>
        <dbReference type="ChEBI" id="CHEBI:30013"/>
        <dbReference type="ChEBI" id="CHEBI:30616"/>
        <dbReference type="ChEBI" id="CHEBI:61977"/>
        <dbReference type="ChEBI" id="CHEBI:456216"/>
        <dbReference type="EC" id="2.7.11.1"/>
    </reaction>
</comment>
<evidence type="ECO:0000256" key="3">
    <source>
        <dbReference type="ARBA" id="ARBA00022679"/>
    </source>
</evidence>
<dbReference type="InterPro" id="IPR011009">
    <property type="entry name" value="Kinase-like_dom_sf"/>
</dbReference>
<evidence type="ECO:0000256" key="6">
    <source>
        <dbReference type="ARBA" id="ARBA00022840"/>
    </source>
</evidence>
<feature type="domain" description="Protein kinase" evidence="9">
    <location>
        <begin position="25"/>
        <end position="287"/>
    </location>
</feature>
<keyword evidence="11" id="KW-1185">Reference proteome</keyword>
<keyword evidence="3" id="KW-0808">Transferase</keyword>
<dbReference type="GO" id="GO:0004674">
    <property type="term" value="F:protein serine/threonine kinase activity"/>
    <property type="evidence" value="ECO:0007669"/>
    <property type="project" value="UniProtKB-KW"/>
</dbReference>
<dbReference type="Gene3D" id="1.10.510.10">
    <property type="entry name" value="Transferase(Phosphotransferase) domain 1"/>
    <property type="match status" value="1"/>
</dbReference>
<evidence type="ECO:0000256" key="2">
    <source>
        <dbReference type="ARBA" id="ARBA00022527"/>
    </source>
</evidence>
<evidence type="ECO:0000256" key="8">
    <source>
        <dbReference type="ARBA" id="ARBA00048679"/>
    </source>
</evidence>
<dbReference type="SUPFAM" id="SSF56112">
    <property type="entry name" value="Protein kinase-like (PK-like)"/>
    <property type="match status" value="1"/>
</dbReference>
<proteinExistence type="predicted"/>
<dbReference type="GO" id="GO:0005524">
    <property type="term" value="F:ATP binding"/>
    <property type="evidence" value="ECO:0007669"/>
    <property type="project" value="UniProtKB-KW"/>
</dbReference>
<dbReference type="InterPro" id="IPR000719">
    <property type="entry name" value="Prot_kinase_dom"/>
</dbReference>
<dbReference type="Proteomes" id="UP000799779">
    <property type="component" value="Unassembled WGS sequence"/>
</dbReference>
<protein>
    <recommendedName>
        <fullName evidence="1">non-specific serine/threonine protein kinase</fullName>
        <ecNumber evidence="1">2.7.11.1</ecNumber>
    </recommendedName>
</protein>
<dbReference type="OrthoDB" id="310217at2759"/>
<reference evidence="10" key="1">
    <citation type="journal article" date="2020" name="Stud. Mycol.">
        <title>101 Dothideomycetes genomes: a test case for predicting lifestyles and emergence of pathogens.</title>
        <authorList>
            <person name="Haridas S."/>
            <person name="Albert R."/>
            <person name="Binder M."/>
            <person name="Bloem J."/>
            <person name="Labutti K."/>
            <person name="Salamov A."/>
            <person name="Andreopoulos B."/>
            <person name="Baker S."/>
            <person name="Barry K."/>
            <person name="Bills G."/>
            <person name="Bluhm B."/>
            <person name="Cannon C."/>
            <person name="Castanera R."/>
            <person name="Culley D."/>
            <person name="Daum C."/>
            <person name="Ezra D."/>
            <person name="Gonzalez J."/>
            <person name="Henrissat B."/>
            <person name="Kuo A."/>
            <person name="Liang C."/>
            <person name="Lipzen A."/>
            <person name="Lutzoni F."/>
            <person name="Magnuson J."/>
            <person name="Mondo S."/>
            <person name="Nolan M."/>
            <person name="Ohm R."/>
            <person name="Pangilinan J."/>
            <person name="Park H.-J."/>
            <person name="Ramirez L."/>
            <person name="Alfaro M."/>
            <person name="Sun H."/>
            <person name="Tritt A."/>
            <person name="Yoshinaga Y."/>
            <person name="Zwiers L.-H."/>
            <person name="Turgeon B."/>
            <person name="Goodwin S."/>
            <person name="Spatafora J."/>
            <person name="Crous P."/>
            <person name="Grigoriev I."/>
        </authorList>
    </citation>
    <scope>NUCLEOTIDE SEQUENCE</scope>
    <source>
        <strain evidence="10">CBS 123094</strain>
    </source>
</reference>
<dbReference type="EC" id="2.7.11.1" evidence="1"/>
<keyword evidence="2" id="KW-0723">Serine/threonine-protein kinase</keyword>
<evidence type="ECO:0000256" key="5">
    <source>
        <dbReference type="ARBA" id="ARBA00022777"/>
    </source>
</evidence>
<evidence type="ECO:0000313" key="10">
    <source>
        <dbReference type="EMBL" id="KAF2006259.1"/>
    </source>
</evidence>
<evidence type="ECO:0000259" key="9">
    <source>
        <dbReference type="PROSITE" id="PS50011"/>
    </source>
</evidence>
<sequence length="306" mass="35060">MTESTDVALVDEYSFACNSSSPNNFTVIRGLGFCCVNKTACRVLVRSNNTGQLLVEKRFALSEEVHKAANLEAELLRKLVDQPAITQLLGHCMDDSSPLTGSIFYEYGPLGTLAQLIHQNGICRQWIPEYFLWNVLSQIGAALAYCHNGPPGSDQPWRPIIHCDVHQDKISIFRNEEGYYILKLGGFEHADYLPESGFIRKHIQADVVVPPEGEFYSQRTDVYQLGATIVCMCQLEGELQTSRDIRESYSSDLRWFVKRCMEDDREPQYRNLSKDIVDKVNDAHEHLRRNNWNFERGFLNLQQEFL</sequence>
<evidence type="ECO:0000256" key="1">
    <source>
        <dbReference type="ARBA" id="ARBA00012513"/>
    </source>
</evidence>
<comment type="catalytic activity">
    <reaction evidence="8">
        <text>L-seryl-[protein] + ATP = O-phospho-L-seryl-[protein] + ADP + H(+)</text>
        <dbReference type="Rhea" id="RHEA:17989"/>
        <dbReference type="Rhea" id="RHEA-COMP:9863"/>
        <dbReference type="Rhea" id="RHEA-COMP:11604"/>
        <dbReference type="ChEBI" id="CHEBI:15378"/>
        <dbReference type="ChEBI" id="CHEBI:29999"/>
        <dbReference type="ChEBI" id="CHEBI:30616"/>
        <dbReference type="ChEBI" id="CHEBI:83421"/>
        <dbReference type="ChEBI" id="CHEBI:456216"/>
        <dbReference type="EC" id="2.7.11.1"/>
    </reaction>
</comment>
<dbReference type="EMBL" id="ML977560">
    <property type="protein sequence ID" value="KAF2006259.1"/>
    <property type="molecule type" value="Genomic_DNA"/>
</dbReference>
<gene>
    <name evidence="10" type="ORF">P154DRAFT_570324</name>
</gene>
<dbReference type="GO" id="GO:0005634">
    <property type="term" value="C:nucleus"/>
    <property type="evidence" value="ECO:0007669"/>
    <property type="project" value="TreeGrafter"/>
</dbReference>
<keyword evidence="5 10" id="KW-0418">Kinase</keyword>
<evidence type="ECO:0000256" key="4">
    <source>
        <dbReference type="ARBA" id="ARBA00022741"/>
    </source>
</evidence>
<name>A0A6A5WZM5_9PLEO</name>
<dbReference type="PROSITE" id="PS50011">
    <property type="entry name" value="PROTEIN_KINASE_DOM"/>
    <property type="match status" value="1"/>
</dbReference>
<dbReference type="SMART" id="SM00220">
    <property type="entry name" value="S_TKc"/>
    <property type="match status" value="1"/>
</dbReference>
<dbReference type="Pfam" id="PF00069">
    <property type="entry name" value="Pkinase"/>
    <property type="match status" value="1"/>
</dbReference>
<accession>A0A6A5WZM5</accession>
<evidence type="ECO:0000313" key="11">
    <source>
        <dbReference type="Proteomes" id="UP000799779"/>
    </source>
</evidence>
<dbReference type="AlphaFoldDB" id="A0A6A5WZM5"/>
<evidence type="ECO:0000256" key="7">
    <source>
        <dbReference type="ARBA" id="ARBA00047899"/>
    </source>
</evidence>
<keyword evidence="4" id="KW-0547">Nucleotide-binding</keyword>
<dbReference type="PANTHER" id="PTHR43671">
    <property type="entry name" value="SERINE/THREONINE-PROTEIN KINASE NEK"/>
    <property type="match status" value="1"/>
</dbReference>
<dbReference type="PANTHER" id="PTHR43671:SF98">
    <property type="entry name" value="SERINE_THREONINE-PROTEIN KINASE NEK11"/>
    <property type="match status" value="1"/>
</dbReference>
<dbReference type="InterPro" id="IPR050660">
    <property type="entry name" value="NEK_Ser/Thr_kinase"/>
</dbReference>
<keyword evidence="6" id="KW-0067">ATP-binding</keyword>
<organism evidence="10 11">
    <name type="scientific">Amniculicola lignicola CBS 123094</name>
    <dbReference type="NCBI Taxonomy" id="1392246"/>
    <lineage>
        <taxon>Eukaryota</taxon>
        <taxon>Fungi</taxon>
        <taxon>Dikarya</taxon>
        <taxon>Ascomycota</taxon>
        <taxon>Pezizomycotina</taxon>
        <taxon>Dothideomycetes</taxon>
        <taxon>Pleosporomycetidae</taxon>
        <taxon>Pleosporales</taxon>
        <taxon>Amniculicolaceae</taxon>
        <taxon>Amniculicola</taxon>
    </lineage>
</organism>